<proteinExistence type="predicted"/>
<accession>A0A7S3E5Z5</accession>
<evidence type="ECO:0000313" key="1">
    <source>
        <dbReference type="EMBL" id="CAE0033434.1"/>
    </source>
</evidence>
<name>A0A7S3E5Z5_9RHOD</name>
<gene>
    <name evidence="1" type="ORF">RMAR00112_LOCUS1374</name>
</gene>
<dbReference type="EMBL" id="HBHW01001671">
    <property type="protein sequence ID" value="CAE0033434.1"/>
    <property type="molecule type" value="Transcribed_RNA"/>
</dbReference>
<dbReference type="InterPro" id="IPR029052">
    <property type="entry name" value="Metallo-depent_PP-like"/>
</dbReference>
<dbReference type="AlphaFoldDB" id="A0A7S3E5Z5"/>
<dbReference type="Gene3D" id="3.60.21.10">
    <property type="match status" value="1"/>
</dbReference>
<dbReference type="SUPFAM" id="SSF56300">
    <property type="entry name" value="Metallo-dependent phosphatases"/>
    <property type="match status" value="1"/>
</dbReference>
<reference evidence="1" key="1">
    <citation type="submission" date="2021-01" db="EMBL/GenBank/DDBJ databases">
        <authorList>
            <person name="Corre E."/>
            <person name="Pelletier E."/>
            <person name="Niang G."/>
            <person name="Scheremetjew M."/>
            <person name="Finn R."/>
            <person name="Kale V."/>
            <person name="Holt S."/>
            <person name="Cochrane G."/>
            <person name="Meng A."/>
            <person name="Brown T."/>
            <person name="Cohen L."/>
        </authorList>
    </citation>
    <scope>NUCLEOTIDE SEQUENCE</scope>
    <source>
        <strain evidence="1">CCMP 769</strain>
    </source>
</reference>
<protein>
    <recommendedName>
        <fullName evidence="2">Calcineurin-like phosphoesterase domain-containing protein</fullName>
    </recommendedName>
</protein>
<evidence type="ECO:0008006" key="2">
    <source>
        <dbReference type="Google" id="ProtNLM"/>
    </source>
</evidence>
<organism evidence="1">
    <name type="scientific">Rhodosorus marinus</name>
    <dbReference type="NCBI Taxonomy" id="101924"/>
    <lineage>
        <taxon>Eukaryota</taxon>
        <taxon>Rhodophyta</taxon>
        <taxon>Stylonematophyceae</taxon>
        <taxon>Stylonematales</taxon>
        <taxon>Stylonemataceae</taxon>
        <taxon>Rhodosorus</taxon>
    </lineage>
</organism>
<sequence length="99" mass="11237">MDGHFRWDLARDRGFHGIPDDDEGGNGFQPFHFVVLADTQFGMITNNGSVDEEVERVQKAVDAINLLKPMFVIVCGDLINAHPDIYEDLDEQTELYQVQ</sequence>